<sequence length="297" mass="32272">MTELNQAADQLKPASPAQAGNRKLLGELLVAAGILKQPDIDRILQLQKKQGLLFGEAAVKLGLLEPAQILPLLAQQYGYPYLNPQQSQYSQELVMAFQPFSAQAEAFRSLRSELLQNWFNDPANKALAFLGLGETTGCSFICANLAVSFSQLGLRTLLIDTDLRKPRLHEIFGLSSTYGFADALAGRIDLAQAIQQLPDITDLSILPTGAPPPNPQELLAKPIFKQVLQTLAAQYDVILIDTTNGLLYADFKPVLATAGGAVLTSRNHHSFLNDVRILQQQISGAQAKLVGVVLNEF</sequence>
<accession>A0A975RAT7</accession>
<dbReference type="SUPFAM" id="SSF52540">
    <property type="entry name" value="P-loop containing nucleoside triphosphate hydrolases"/>
    <property type="match status" value="1"/>
</dbReference>
<keyword evidence="4" id="KW-1185">Reference proteome</keyword>
<dbReference type="InterPro" id="IPR050445">
    <property type="entry name" value="Bact_polysacc_biosynth/exp"/>
</dbReference>
<dbReference type="Gene3D" id="3.40.50.300">
    <property type="entry name" value="P-loop containing nucleotide triphosphate hydrolases"/>
    <property type="match status" value="1"/>
</dbReference>
<evidence type="ECO:0000313" key="3">
    <source>
        <dbReference type="EMBL" id="QWF71688.1"/>
    </source>
</evidence>
<dbReference type="InterPro" id="IPR027417">
    <property type="entry name" value="P-loop_NTPase"/>
</dbReference>
<reference evidence="3" key="1">
    <citation type="submission" date="2021-04" db="EMBL/GenBank/DDBJ databases">
        <title>Draft genome sequence data of methanotrophic Methylovulum sp. strain S1L and Methylomonas sp. strain S2AM isolated from boreal lake water columns.</title>
        <authorList>
            <person name="Rissanen A.J."/>
            <person name="Mangayil R."/>
            <person name="Svenning M.M."/>
            <person name="Khanongnuch R."/>
        </authorList>
    </citation>
    <scope>NUCLEOTIDE SEQUENCE</scope>
    <source>
        <strain evidence="3">S2AM</strain>
    </source>
</reference>
<dbReference type="AlphaFoldDB" id="A0A975RAT7"/>
<organism evidence="3 4">
    <name type="scientific">Methylomonas paludis</name>
    <dbReference type="NCBI Taxonomy" id="1173101"/>
    <lineage>
        <taxon>Bacteria</taxon>
        <taxon>Pseudomonadati</taxon>
        <taxon>Pseudomonadota</taxon>
        <taxon>Gammaproteobacteria</taxon>
        <taxon>Methylococcales</taxon>
        <taxon>Methylococcaceae</taxon>
        <taxon>Methylomonas</taxon>
    </lineage>
</organism>
<keyword evidence="1" id="KW-0547">Nucleotide-binding</keyword>
<dbReference type="EC" id="2.7.10.2" evidence="3"/>
<dbReference type="GO" id="GO:0005524">
    <property type="term" value="F:ATP binding"/>
    <property type="evidence" value="ECO:0007669"/>
    <property type="project" value="UniProtKB-KW"/>
</dbReference>
<dbReference type="InterPro" id="IPR037257">
    <property type="entry name" value="T2SS_E_N_sf"/>
</dbReference>
<dbReference type="PANTHER" id="PTHR32309">
    <property type="entry name" value="TYROSINE-PROTEIN KINASE"/>
    <property type="match status" value="1"/>
</dbReference>
<dbReference type="Pfam" id="PF06564">
    <property type="entry name" value="CBP_BcsQ"/>
    <property type="match status" value="1"/>
</dbReference>
<dbReference type="PANTHER" id="PTHR32309:SF13">
    <property type="entry name" value="FERRIC ENTEROBACTIN TRANSPORT PROTEIN FEPE"/>
    <property type="match status" value="1"/>
</dbReference>
<keyword evidence="3" id="KW-0808">Transferase</keyword>
<evidence type="ECO:0000313" key="4">
    <source>
        <dbReference type="Proteomes" id="UP000676649"/>
    </source>
</evidence>
<dbReference type="EMBL" id="CP073754">
    <property type="protein sequence ID" value="QWF71688.1"/>
    <property type="molecule type" value="Genomic_DNA"/>
</dbReference>
<dbReference type="GO" id="GO:0004715">
    <property type="term" value="F:non-membrane spanning protein tyrosine kinase activity"/>
    <property type="evidence" value="ECO:0007669"/>
    <property type="project" value="UniProtKB-EC"/>
</dbReference>
<dbReference type="InterPro" id="IPR005702">
    <property type="entry name" value="Wzc-like_C"/>
</dbReference>
<dbReference type="KEGG" id="mpad:KEF85_04210"/>
<dbReference type="NCBIfam" id="TIGR01007">
    <property type="entry name" value="eps_fam"/>
    <property type="match status" value="1"/>
</dbReference>
<dbReference type="CDD" id="cd05387">
    <property type="entry name" value="BY-kinase"/>
    <property type="match status" value="1"/>
</dbReference>
<dbReference type="GO" id="GO:0005886">
    <property type="term" value="C:plasma membrane"/>
    <property type="evidence" value="ECO:0007669"/>
    <property type="project" value="TreeGrafter"/>
</dbReference>
<dbReference type="Proteomes" id="UP000676649">
    <property type="component" value="Chromosome"/>
</dbReference>
<evidence type="ECO:0000256" key="1">
    <source>
        <dbReference type="ARBA" id="ARBA00022741"/>
    </source>
</evidence>
<gene>
    <name evidence="3" type="ORF">KEF85_04210</name>
</gene>
<dbReference type="SUPFAM" id="SSF160246">
    <property type="entry name" value="EspE N-terminal domain-like"/>
    <property type="match status" value="1"/>
</dbReference>
<dbReference type="InterPro" id="IPR017746">
    <property type="entry name" value="Cellulose_synthase_operon_BcsQ"/>
</dbReference>
<evidence type="ECO:0000256" key="2">
    <source>
        <dbReference type="ARBA" id="ARBA00022840"/>
    </source>
</evidence>
<dbReference type="RefSeq" id="WP_215583470.1">
    <property type="nucleotide sequence ID" value="NZ_CP073754.1"/>
</dbReference>
<name>A0A975RAT7_9GAMM</name>
<protein>
    <submittedName>
        <fullName evidence="3">Polysaccharide biosynthesis tyrosine autokinase</fullName>
        <ecNumber evidence="3">2.7.10.2</ecNumber>
    </submittedName>
</protein>
<keyword evidence="2" id="KW-0067">ATP-binding</keyword>
<proteinExistence type="predicted"/>